<reference evidence="2" key="1">
    <citation type="submission" date="2019-08" db="EMBL/GenBank/DDBJ databases">
        <authorList>
            <person name="Kucharzyk K."/>
            <person name="Murdoch R.W."/>
            <person name="Higgins S."/>
            <person name="Loffler F."/>
        </authorList>
    </citation>
    <scope>NUCLEOTIDE SEQUENCE</scope>
</reference>
<sequence length="63" mass="6835">MYLSDLKRDQLPLGAREKLPLLEQLDFIASAQNVILAGNPGTGETHIAIGLDLKACIQGYKVL</sequence>
<proteinExistence type="predicted"/>
<name>A0A645AGF3_9ZZZZ</name>
<comment type="caution">
    <text evidence="2">The sequence shown here is derived from an EMBL/GenBank/DDBJ whole genome shotgun (WGS) entry which is preliminary data.</text>
</comment>
<protein>
    <recommendedName>
        <fullName evidence="1">IstB-like ATP-binding domain-containing protein</fullName>
    </recommendedName>
</protein>
<accession>A0A645AGF3</accession>
<gene>
    <name evidence="2" type="ORF">SDC9_99039</name>
</gene>
<dbReference type="AlphaFoldDB" id="A0A645AGF3"/>
<dbReference type="EMBL" id="VSSQ01013790">
    <property type="protein sequence ID" value="MPM52280.1"/>
    <property type="molecule type" value="Genomic_DNA"/>
</dbReference>
<evidence type="ECO:0000313" key="2">
    <source>
        <dbReference type="EMBL" id="MPM52280.1"/>
    </source>
</evidence>
<dbReference type="Gene3D" id="3.40.50.300">
    <property type="entry name" value="P-loop containing nucleotide triphosphate hydrolases"/>
    <property type="match status" value="1"/>
</dbReference>
<evidence type="ECO:0000259" key="1">
    <source>
        <dbReference type="Pfam" id="PF01695"/>
    </source>
</evidence>
<dbReference type="GO" id="GO:0005524">
    <property type="term" value="F:ATP binding"/>
    <property type="evidence" value="ECO:0007669"/>
    <property type="project" value="InterPro"/>
</dbReference>
<feature type="domain" description="IstB-like ATP-binding" evidence="1">
    <location>
        <begin position="18"/>
        <end position="62"/>
    </location>
</feature>
<dbReference type="InterPro" id="IPR027417">
    <property type="entry name" value="P-loop_NTPase"/>
</dbReference>
<dbReference type="InterPro" id="IPR002611">
    <property type="entry name" value="IstB_ATP-bd"/>
</dbReference>
<organism evidence="2">
    <name type="scientific">bioreactor metagenome</name>
    <dbReference type="NCBI Taxonomy" id="1076179"/>
    <lineage>
        <taxon>unclassified sequences</taxon>
        <taxon>metagenomes</taxon>
        <taxon>ecological metagenomes</taxon>
    </lineage>
</organism>
<dbReference type="Pfam" id="PF01695">
    <property type="entry name" value="IstB_IS21"/>
    <property type="match status" value="1"/>
</dbReference>